<dbReference type="Pfam" id="PF07156">
    <property type="entry name" value="Prenylcys_lyase"/>
    <property type="match status" value="1"/>
</dbReference>
<evidence type="ECO:0000256" key="5">
    <source>
        <dbReference type="ARBA" id="ARBA00022827"/>
    </source>
</evidence>
<dbReference type="GeneID" id="19208714"/>
<dbReference type="InterPro" id="IPR017046">
    <property type="entry name" value="Prenylcysteine_Oxase1"/>
</dbReference>
<feature type="compositionally biased region" description="Basic and acidic residues" evidence="8">
    <location>
        <begin position="408"/>
        <end position="426"/>
    </location>
</feature>
<name>A0A5M3N536_CONPW</name>
<dbReference type="GO" id="GO:0001735">
    <property type="term" value="F:prenylcysteine oxidase activity"/>
    <property type="evidence" value="ECO:0007669"/>
    <property type="project" value="InterPro"/>
</dbReference>
<dbReference type="KEGG" id="cput:CONPUDRAFT_68904"/>
<keyword evidence="6" id="KW-0560">Oxidoreductase</keyword>
<keyword evidence="5" id="KW-0274">FAD</keyword>
<dbReference type="Gene3D" id="3.50.50.60">
    <property type="entry name" value="FAD/NAD(P)-binding domain"/>
    <property type="match status" value="1"/>
</dbReference>
<proteinExistence type="inferred from homology"/>
<dbReference type="Proteomes" id="UP000053558">
    <property type="component" value="Unassembled WGS sequence"/>
</dbReference>
<dbReference type="RefSeq" id="XP_007762684.1">
    <property type="nucleotide sequence ID" value="XM_007764494.1"/>
</dbReference>
<evidence type="ECO:0000256" key="3">
    <source>
        <dbReference type="ARBA" id="ARBA00022630"/>
    </source>
</evidence>
<dbReference type="SUPFAM" id="SSF51905">
    <property type="entry name" value="FAD/NAD(P)-binding domain"/>
    <property type="match status" value="1"/>
</dbReference>
<dbReference type="InterPro" id="IPR036188">
    <property type="entry name" value="FAD/NAD-bd_sf"/>
</dbReference>
<keyword evidence="4 9" id="KW-0732">Signal</keyword>
<evidence type="ECO:0000256" key="4">
    <source>
        <dbReference type="ARBA" id="ARBA00022729"/>
    </source>
</evidence>
<evidence type="ECO:0000313" key="11">
    <source>
        <dbReference type="EMBL" id="EIW86367.1"/>
    </source>
</evidence>
<dbReference type="OrthoDB" id="437369at2759"/>
<evidence type="ECO:0000256" key="6">
    <source>
        <dbReference type="ARBA" id="ARBA00023002"/>
    </source>
</evidence>
<comment type="similarity">
    <text evidence="2">Belongs to the prenylcysteine oxidase family.</text>
</comment>
<evidence type="ECO:0000256" key="9">
    <source>
        <dbReference type="SAM" id="SignalP"/>
    </source>
</evidence>
<accession>A0A5M3N536</accession>
<organism evidence="11 12">
    <name type="scientific">Coniophora puteana (strain RWD-64-598)</name>
    <name type="common">Brown rot fungus</name>
    <dbReference type="NCBI Taxonomy" id="741705"/>
    <lineage>
        <taxon>Eukaryota</taxon>
        <taxon>Fungi</taxon>
        <taxon>Dikarya</taxon>
        <taxon>Basidiomycota</taxon>
        <taxon>Agaricomycotina</taxon>
        <taxon>Agaricomycetes</taxon>
        <taxon>Agaricomycetidae</taxon>
        <taxon>Boletales</taxon>
        <taxon>Coniophorineae</taxon>
        <taxon>Coniophoraceae</taxon>
        <taxon>Coniophora</taxon>
    </lineage>
</organism>
<dbReference type="AlphaFoldDB" id="A0A5M3N536"/>
<protein>
    <submittedName>
        <fullName evidence="11">FAD/NAD(P)-binding domain-containing protein</fullName>
    </submittedName>
</protein>
<comment type="caution">
    <text evidence="11">The sequence shown here is derived from an EMBL/GenBank/DDBJ whole genome shotgun (WGS) entry which is preliminary data.</text>
</comment>
<dbReference type="InterPro" id="IPR010795">
    <property type="entry name" value="Prenylcys_lyase"/>
</dbReference>
<feature type="chain" id="PRO_5024436164" evidence="9">
    <location>
        <begin position="17"/>
        <end position="560"/>
    </location>
</feature>
<dbReference type="OMA" id="SIGIWDG"/>
<evidence type="ECO:0000259" key="10">
    <source>
        <dbReference type="Pfam" id="PF07156"/>
    </source>
</evidence>
<reference evidence="12" key="1">
    <citation type="journal article" date="2012" name="Science">
        <title>The Paleozoic origin of enzymatic lignin decomposition reconstructed from 31 fungal genomes.</title>
        <authorList>
            <person name="Floudas D."/>
            <person name="Binder M."/>
            <person name="Riley R."/>
            <person name="Barry K."/>
            <person name="Blanchette R.A."/>
            <person name="Henrissat B."/>
            <person name="Martinez A.T."/>
            <person name="Otillar R."/>
            <person name="Spatafora J.W."/>
            <person name="Yadav J.S."/>
            <person name="Aerts A."/>
            <person name="Benoit I."/>
            <person name="Boyd A."/>
            <person name="Carlson A."/>
            <person name="Copeland A."/>
            <person name="Coutinho P.M."/>
            <person name="de Vries R.P."/>
            <person name="Ferreira P."/>
            <person name="Findley K."/>
            <person name="Foster B."/>
            <person name="Gaskell J."/>
            <person name="Glotzer D."/>
            <person name="Gorecki P."/>
            <person name="Heitman J."/>
            <person name="Hesse C."/>
            <person name="Hori C."/>
            <person name="Igarashi K."/>
            <person name="Jurgens J.A."/>
            <person name="Kallen N."/>
            <person name="Kersten P."/>
            <person name="Kohler A."/>
            <person name="Kuees U."/>
            <person name="Kumar T.K.A."/>
            <person name="Kuo A."/>
            <person name="LaButti K."/>
            <person name="Larrondo L.F."/>
            <person name="Lindquist E."/>
            <person name="Ling A."/>
            <person name="Lombard V."/>
            <person name="Lucas S."/>
            <person name="Lundell T."/>
            <person name="Martin R."/>
            <person name="McLaughlin D.J."/>
            <person name="Morgenstern I."/>
            <person name="Morin E."/>
            <person name="Murat C."/>
            <person name="Nagy L.G."/>
            <person name="Nolan M."/>
            <person name="Ohm R.A."/>
            <person name="Patyshakuliyeva A."/>
            <person name="Rokas A."/>
            <person name="Ruiz-Duenas F.J."/>
            <person name="Sabat G."/>
            <person name="Salamov A."/>
            <person name="Samejima M."/>
            <person name="Schmutz J."/>
            <person name="Slot J.C."/>
            <person name="St John F."/>
            <person name="Stenlid J."/>
            <person name="Sun H."/>
            <person name="Sun S."/>
            <person name="Syed K."/>
            <person name="Tsang A."/>
            <person name="Wiebenga A."/>
            <person name="Young D."/>
            <person name="Pisabarro A."/>
            <person name="Eastwood D.C."/>
            <person name="Martin F."/>
            <person name="Cullen D."/>
            <person name="Grigoriev I.V."/>
            <person name="Hibbett D.S."/>
        </authorList>
    </citation>
    <scope>NUCLEOTIDE SEQUENCE [LARGE SCALE GENOMIC DNA]</scope>
    <source>
        <strain evidence="12">RWD-64-598 SS2</strain>
    </source>
</reference>
<dbReference type="GO" id="GO:0030328">
    <property type="term" value="P:prenylcysteine catabolic process"/>
    <property type="evidence" value="ECO:0007669"/>
    <property type="project" value="InterPro"/>
</dbReference>
<evidence type="ECO:0000256" key="1">
    <source>
        <dbReference type="ARBA" id="ARBA00001974"/>
    </source>
</evidence>
<dbReference type="Pfam" id="PF13450">
    <property type="entry name" value="NAD_binding_8"/>
    <property type="match status" value="1"/>
</dbReference>
<dbReference type="GO" id="GO:0030327">
    <property type="term" value="P:prenylated protein catabolic process"/>
    <property type="evidence" value="ECO:0007669"/>
    <property type="project" value="TreeGrafter"/>
</dbReference>
<gene>
    <name evidence="11" type="ORF">CONPUDRAFT_68904</name>
</gene>
<keyword evidence="7" id="KW-0325">Glycoprotein</keyword>
<evidence type="ECO:0000256" key="2">
    <source>
        <dbReference type="ARBA" id="ARBA00009967"/>
    </source>
</evidence>
<evidence type="ECO:0000256" key="8">
    <source>
        <dbReference type="SAM" id="MobiDB-lite"/>
    </source>
</evidence>
<keyword evidence="12" id="KW-1185">Reference proteome</keyword>
<dbReference type="PANTHER" id="PTHR15944">
    <property type="entry name" value="FARNESYLCYSTEINE LYASE"/>
    <property type="match status" value="1"/>
</dbReference>
<feature type="region of interest" description="Disordered" evidence="8">
    <location>
        <begin position="405"/>
        <end position="439"/>
    </location>
</feature>
<keyword evidence="3" id="KW-0285">Flavoprotein</keyword>
<feature type="compositionally biased region" description="Acidic residues" evidence="8">
    <location>
        <begin position="427"/>
        <end position="437"/>
    </location>
</feature>
<dbReference type="EMBL" id="JH711573">
    <property type="protein sequence ID" value="EIW86367.1"/>
    <property type="molecule type" value="Genomic_DNA"/>
</dbReference>
<dbReference type="PIRSF" id="PIRSF036292">
    <property type="entry name" value="Prenylcysteine_oxidase"/>
    <property type="match status" value="1"/>
</dbReference>
<comment type="cofactor">
    <cofactor evidence="1">
        <name>FAD</name>
        <dbReference type="ChEBI" id="CHEBI:57692"/>
    </cofactor>
</comment>
<feature type="domain" description="Prenylcysteine lyase" evidence="10">
    <location>
        <begin position="153"/>
        <end position="526"/>
    </location>
</feature>
<sequence>MRVLLVYTLFFGTALAFQLPFKVPFFTTKQVITEDLEGTPRIAIIGAGAGGSSAAFWIAKAKERFGVDVEIDVYERSSYIGGRSTVVYPYNDTDYAPVELGASIFVEANKNLMRASKEFNLTLTKFEDDNSDTAIWDGEKFIITMESGAWYKSWWATLKLLWRYGYASPNKTRSLVQDMIKQFVGLYTTESPRWDNVATLSEKYEWSQLTNSTTFEYLQSLGVSSQFATELVEAATRVNYGQDVDEIHALEGLCSMAASGASGVEAGNFKIFEHFLKHSGATVHLNTEVKEIARKHPDSPLWAVHSTAGSQVYRGIILAAPFHQSGISIPDELAETIPAQPYVHLHVTLLSTTSPHPNPQYFGLPADAAVPTTILTTYDGVRAGGFEPEFNSLSYHGPIHKTAVPGEASERVEEVTQADDAEHGAEEEQVPEVEATESAEVQPEWAVKIFSKDHMSDEWLKTVFGQVGWVYRKEWDAYPKLPPAASFPPVKLDQGFYYVNSFEPFISTMETETISSRNVVDLLLHEEFESGICGSLLGSSEDEVPASNATSEGFVLGWDC</sequence>
<feature type="signal peptide" evidence="9">
    <location>
        <begin position="1"/>
        <end position="16"/>
    </location>
</feature>
<evidence type="ECO:0000313" key="12">
    <source>
        <dbReference type="Proteomes" id="UP000053558"/>
    </source>
</evidence>
<evidence type="ECO:0000256" key="7">
    <source>
        <dbReference type="ARBA" id="ARBA00023180"/>
    </source>
</evidence>
<dbReference type="PANTHER" id="PTHR15944:SF0">
    <property type="entry name" value="PRENYLCYSTEINE LYASE DOMAIN-CONTAINING PROTEIN"/>
    <property type="match status" value="1"/>
</dbReference>